<sequence>MDQPSTNAYSIRAVQRVCDILDLIQENPEGFTLTQVAERAAFPKSSAFRYLATLEERRYVRRDEPTGLFRIGAAFLPLQSQQLNVLADRARPQLNRLRDRFSETINLGILDRNRVSYIEIVESPKSVRLAARPGDRDPIHCTALGKAIASTLDLDRVKAILAAEGMPRRTKTTITSVRAYLSELDRIRELGYAIDDQENEDEGRCVAVPLPGIGLPASISLSAPASRFAADQVPAVAAELRRAAESLVKDFTGA</sequence>
<keyword evidence="4" id="KW-0804">Transcription</keyword>
<accession>A0A7Y9I424</accession>
<dbReference type="SUPFAM" id="SSF46785">
    <property type="entry name" value="Winged helix' DNA-binding domain"/>
    <property type="match status" value="1"/>
</dbReference>
<evidence type="ECO:0000259" key="8">
    <source>
        <dbReference type="PROSITE" id="PS51078"/>
    </source>
</evidence>
<dbReference type="GO" id="GO:0003700">
    <property type="term" value="F:DNA-binding transcription factor activity"/>
    <property type="evidence" value="ECO:0007669"/>
    <property type="project" value="TreeGrafter"/>
</dbReference>
<dbReference type="Pfam" id="PF01614">
    <property type="entry name" value="IclR_C"/>
    <property type="match status" value="1"/>
</dbReference>
<dbReference type="InterPro" id="IPR036390">
    <property type="entry name" value="WH_DNA-bd_sf"/>
</dbReference>
<proteinExistence type="predicted"/>
<dbReference type="Gene3D" id="3.30.450.40">
    <property type="match status" value="1"/>
</dbReference>
<protein>
    <recommendedName>
        <fullName evidence="6">Glycerol operon regulatory protein</fullName>
    </recommendedName>
</protein>
<keyword evidence="1" id="KW-0319">Glycerol metabolism</keyword>
<gene>
    <name evidence="9" type="ORF">BKA15_001178</name>
</gene>
<dbReference type="EMBL" id="JACCBU010000001">
    <property type="protein sequence ID" value="NYE69849.1"/>
    <property type="molecule type" value="Genomic_DNA"/>
</dbReference>
<comment type="function">
    <text evidence="5">May be an activator protein for the gylABX operon.</text>
</comment>
<dbReference type="Gene3D" id="1.10.10.10">
    <property type="entry name" value="Winged helix-like DNA-binding domain superfamily/Winged helix DNA-binding domain"/>
    <property type="match status" value="1"/>
</dbReference>
<dbReference type="InterPro" id="IPR050707">
    <property type="entry name" value="HTH_MetabolicPath_Reg"/>
</dbReference>
<feature type="domain" description="HTH iclR-type" evidence="7">
    <location>
        <begin position="11"/>
        <end position="73"/>
    </location>
</feature>
<dbReference type="GO" id="GO:0045892">
    <property type="term" value="P:negative regulation of DNA-templated transcription"/>
    <property type="evidence" value="ECO:0007669"/>
    <property type="project" value="TreeGrafter"/>
</dbReference>
<evidence type="ECO:0000256" key="6">
    <source>
        <dbReference type="ARBA" id="ARBA00070406"/>
    </source>
</evidence>
<comment type="caution">
    <text evidence="9">The sequence shown here is derived from an EMBL/GenBank/DDBJ whole genome shotgun (WGS) entry which is preliminary data.</text>
</comment>
<evidence type="ECO:0000256" key="1">
    <source>
        <dbReference type="ARBA" id="ARBA00022798"/>
    </source>
</evidence>
<evidence type="ECO:0000256" key="4">
    <source>
        <dbReference type="ARBA" id="ARBA00023163"/>
    </source>
</evidence>
<dbReference type="InterPro" id="IPR014757">
    <property type="entry name" value="Tscrpt_reg_IclR_C"/>
</dbReference>
<dbReference type="InterPro" id="IPR005471">
    <property type="entry name" value="Tscrpt_reg_IclR_N"/>
</dbReference>
<dbReference type="PANTHER" id="PTHR30136:SF24">
    <property type="entry name" value="HTH-TYPE TRANSCRIPTIONAL REPRESSOR ALLR"/>
    <property type="match status" value="1"/>
</dbReference>
<dbReference type="Proteomes" id="UP000569914">
    <property type="component" value="Unassembled WGS sequence"/>
</dbReference>
<dbReference type="Pfam" id="PF09339">
    <property type="entry name" value="HTH_IclR"/>
    <property type="match status" value="1"/>
</dbReference>
<evidence type="ECO:0000313" key="9">
    <source>
        <dbReference type="EMBL" id="NYE69849.1"/>
    </source>
</evidence>
<dbReference type="InterPro" id="IPR036388">
    <property type="entry name" value="WH-like_DNA-bd_sf"/>
</dbReference>
<feature type="domain" description="IclR-ED" evidence="8">
    <location>
        <begin position="67"/>
        <end position="253"/>
    </location>
</feature>
<organism evidence="9 10">
    <name type="scientific">Microlunatus parietis</name>
    <dbReference type="NCBI Taxonomy" id="682979"/>
    <lineage>
        <taxon>Bacteria</taxon>
        <taxon>Bacillati</taxon>
        <taxon>Actinomycetota</taxon>
        <taxon>Actinomycetes</taxon>
        <taxon>Propionibacteriales</taxon>
        <taxon>Propionibacteriaceae</taxon>
        <taxon>Microlunatus</taxon>
    </lineage>
</organism>
<dbReference type="PROSITE" id="PS51077">
    <property type="entry name" value="HTH_ICLR"/>
    <property type="match status" value="1"/>
</dbReference>
<keyword evidence="3" id="KW-0238">DNA-binding</keyword>
<keyword evidence="10" id="KW-1185">Reference proteome</keyword>
<evidence type="ECO:0000313" key="10">
    <source>
        <dbReference type="Proteomes" id="UP000569914"/>
    </source>
</evidence>
<dbReference type="SMART" id="SM00346">
    <property type="entry name" value="HTH_ICLR"/>
    <property type="match status" value="1"/>
</dbReference>
<dbReference type="RefSeq" id="WP_179748883.1">
    <property type="nucleotide sequence ID" value="NZ_JACCBU010000001.1"/>
</dbReference>
<dbReference type="PROSITE" id="PS51078">
    <property type="entry name" value="ICLR_ED"/>
    <property type="match status" value="1"/>
</dbReference>
<dbReference type="FunFam" id="1.10.10.10:FF:000056">
    <property type="entry name" value="IclR family transcriptional regulator"/>
    <property type="match status" value="1"/>
</dbReference>
<name>A0A7Y9I424_9ACTN</name>
<dbReference type="GO" id="GO:0006071">
    <property type="term" value="P:glycerol metabolic process"/>
    <property type="evidence" value="ECO:0007669"/>
    <property type="project" value="UniProtKB-KW"/>
</dbReference>
<evidence type="ECO:0000256" key="3">
    <source>
        <dbReference type="ARBA" id="ARBA00023125"/>
    </source>
</evidence>
<dbReference type="GO" id="GO:0003677">
    <property type="term" value="F:DNA binding"/>
    <property type="evidence" value="ECO:0007669"/>
    <property type="project" value="UniProtKB-KW"/>
</dbReference>
<dbReference type="InterPro" id="IPR029016">
    <property type="entry name" value="GAF-like_dom_sf"/>
</dbReference>
<evidence type="ECO:0000256" key="2">
    <source>
        <dbReference type="ARBA" id="ARBA00023015"/>
    </source>
</evidence>
<evidence type="ECO:0000259" key="7">
    <source>
        <dbReference type="PROSITE" id="PS51077"/>
    </source>
</evidence>
<dbReference type="AlphaFoldDB" id="A0A7Y9I424"/>
<reference evidence="9 10" key="1">
    <citation type="submission" date="2020-07" db="EMBL/GenBank/DDBJ databases">
        <title>Sequencing the genomes of 1000 actinobacteria strains.</title>
        <authorList>
            <person name="Klenk H.-P."/>
        </authorList>
    </citation>
    <scope>NUCLEOTIDE SEQUENCE [LARGE SCALE GENOMIC DNA]</scope>
    <source>
        <strain evidence="9 10">DSM 22083</strain>
    </source>
</reference>
<dbReference type="SUPFAM" id="SSF55781">
    <property type="entry name" value="GAF domain-like"/>
    <property type="match status" value="1"/>
</dbReference>
<dbReference type="PANTHER" id="PTHR30136">
    <property type="entry name" value="HELIX-TURN-HELIX TRANSCRIPTIONAL REGULATOR, ICLR FAMILY"/>
    <property type="match status" value="1"/>
</dbReference>
<evidence type="ECO:0000256" key="5">
    <source>
        <dbReference type="ARBA" id="ARBA00058938"/>
    </source>
</evidence>
<keyword evidence="2" id="KW-0805">Transcription regulation</keyword>